<dbReference type="HOGENOM" id="CLU_2267946_0_0_1"/>
<name>A0A0E0B9W5_9ORYZ</name>
<keyword evidence="2" id="KW-1185">Reference proteome</keyword>
<evidence type="ECO:0000313" key="1">
    <source>
        <dbReference type="EnsemblPlants" id="OGLUM10G08150.1"/>
    </source>
</evidence>
<organism evidence="1">
    <name type="scientific">Oryza glumipatula</name>
    <dbReference type="NCBI Taxonomy" id="40148"/>
    <lineage>
        <taxon>Eukaryota</taxon>
        <taxon>Viridiplantae</taxon>
        <taxon>Streptophyta</taxon>
        <taxon>Embryophyta</taxon>
        <taxon>Tracheophyta</taxon>
        <taxon>Spermatophyta</taxon>
        <taxon>Magnoliopsida</taxon>
        <taxon>Liliopsida</taxon>
        <taxon>Poales</taxon>
        <taxon>Poaceae</taxon>
        <taxon>BOP clade</taxon>
        <taxon>Oryzoideae</taxon>
        <taxon>Oryzeae</taxon>
        <taxon>Oryzinae</taxon>
        <taxon>Oryza</taxon>
    </lineage>
</organism>
<evidence type="ECO:0000313" key="2">
    <source>
        <dbReference type="Proteomes" id="UP000026961"/>
    </source>
</evidence>
<reference evidence="1" key="2">
    <citation type="submission" date="2018-05" db="EMBL/GenBank/DDBJ databases">
        <title>OgluRS3 (Oryza glumaepatula Reference Sequence Version 3).</title>
        <authorList>
            <person name="Zhang J."/>
            <person name="Kudrna D."/>
            <person name="Lee S."/>
            <person name="Talag J."/>
            <person name="Welchert J."/>
            <person name="Wing R.A."/>
        </authorList>
    </citation>
    <scope>NUCLEOTIDE SEQUENCE [LARGE SCALE GENOMIC DNA]</scope>
</reference>
<accession>A0A0E0B9W5</accession>
<dbReference type="Proteomes" id="UP000026961">
    <property type="component" value="Chromosome 10"/>
</dbReference>
<sequence length="103" mass="11035">MPTANGGELDDASKNKKVEHLLANPTVVISFPETIGVDGGGSASGDGFKAVDAYEAISLSWPNQCMHAHLQGSRMLTEGCPYTDEAWTTTANRGTLRRRRKTA</sequence>
<dbReference type="EnsemblPlants" id="OGLUM10G08150.1">
    <property type="protein sequence ID" value="OGLUM10G08150.1"/>
    <property type="gene ID" value="OGLUM10G08150"/>
</dbReference>
<dbReference type="AlphaFoldDB" id="A0A0E0B9W5"/>
<proteinExistence type="predicted"/>
<dbReference type="Gramene" id="OGLUM10G08150.1">
    <property type="protein sequence ID" value="OGLUM10G08150.1"/>
    <property type="gene ID" value="OGLUM10G08150"/>
</dbReference>
<protein>
    <submittedName>
        <fullName evidence="1">Uncharacterized protein</fullName>
    </submittedName>
</protein>
<reference evidence="1" key="1">
    <citation type="submission" date="2015-04" db="UniProtKB">
        <authorList>
            <consortium name="EnsemblPlants"/>
        </authorList>
    </citation>
    <scope>IDENTIFICATION</scope>
</reference>